<dbReference type="SUPFAM" id="SSF81383">
    <property type="entry name" value="F-box domain"/>
    <property type="match status" value="1"/>
</dbReference>
<keyword evidence="3" id="KW-1185">Reference proteome</keyword>
<evidence type="ECO:0000313" key="2">
    <source>
        <dbReference type="EMBL" id="KAK1626316.1"/>
    </source>
</evidence>
<dbReference type="Proteomes" id="UP001231189">
    <property type="component" value="Unassembled WGS sequence"/>
</dbReference>
<dbReference type="EMBL" id="JAUUTY010000005">
    <property type="protein sequence ID" value="KAK1626316.1"/>
    <property type="molecule type" value="Genomic_DNA"/>
</dbReference>
<organism evidence="2 3">
    <name type="scientific">Lolium multiflorum</name>
    <name type="common">Italian ryegrass</name>
    <name type="synonym">Lolium perenne subsp. multiflorum</name>
    <dbReference type="NCBI Taxonomy" id="4521"/>
    <lineage>
        <taxon>Eukaryota</taxon>
        <taxon>Viridiplantae</taxon>
        <taxon>Streptophyta</taxon>
        <taxon>Embryophyta</taxon>
        <taxon>Tracheophyta</taxon>
        <taxon>Spermatophyta</taxon>
        <taxon>Magnoliopsida</taxon>
        <taxon>Liliopsida</taxon>
        <taxon>Poales</taxon>
        <taxon>Poaceae</taxon>
        <taxon>BOP clade</taxon>
        <taxon>Pooideae</taxon>
        <taxon>Poodae</taxon>
        <taxon>Poeae</taxon>
        <taxon>Poeae Chloroplast Group 2 (Poeae type)</taxon>
        <taxon>Loliodinae</taxon>
        <taxon>Loliinae</taxon>
        <taxon>Lolium</taxon>
    </lineage>
</organism>
<dbReference type="Pfam" id="PF12937">
    <property type="entry name" value="F-box-like"/>
    <property type="match status" value="1"/>
</dbReference>
<dbReference type="Gene3D" id="1.20.1280.50">
    <property type="match status" value="1"/>
</dbReference>
<dbReference type="AlphaFoldDB" id="A0AAD8RHY0"/>
<comment type="caution">
    <text evidence="2">The sequence shown here is derived from an EMBL/GenBank/DDBJ whole genome shotgun (WGS) entry which is preliminary data.</text>
</comment>
<dbReference type="InterPro" id="IPR001810">
    <property type="entry name" value="F-box_dom"/>
</dbReference>
<name>A0AAD8RHY0_LOLMU</name>
<sequence length="122" mass="13582">MAAGGGDRKLEQDQQTLLPNDILADVLHRVPLRWLAAARCVCRAWRDAIDANGLLAPTCFHSRSPVFLSTSRNISSQNSSPAHPLRPMVVWSAAGSTSCPSVDLEHGGQEFYCKDWTRRRFY</sequence>
<protein>
    <recommendedName>
        <fullName evidence="1">F-box domain-containing protein</fullName>
    </recommendedName>
</protein>
<evidence type="ECO:0000259" key="1">
    <source>
        <dbReference type="SMART" id="SM00256"/>
    </source>
</evidence>
<dbReference type="SMART" id="SM00256">
    <property type="entry name" value="FBOX"/>
    <property type="match status" value="1"/>
</dbReference>
<feature type="domain" description="F-box" evidence="1">
    <location>
        <begin position="18"/>
        <end position="58"/>
    </location>
</feature>
<evidence type="ECO:0000313" key="3">
    <source>
        <dbReference type="Proteomes" id="UP001231189"/>
    </source>
</evidence>
<accession>A0AAD8RHY0</accession>
<reference evidence="2" key="1">
    <citation type="submission" date="2023-07" db="EMBL/GenBank/DDBJ databases">
        <title>A chromosome-level genome assembly of Lolium multiflorum.</title>
        <authorList>
            <person name="Chen Y."/>
            <person name="Copetti D."/>
            <person name="Kolliker R."/>
            <person name="Studer B."/>
        </authorList>
    </citation>
    <scope>NUCLEOTIDE SEQUENCE</scope>
    <source>
        <strain evidence="2">02402/16</strain>
        <tissue evidence="2">Leaf</tissue>
    </source>
</reference>
<proteinExistence type="predicted"/>
<dbReference type="PANTHER" id="PTHR34591">
    <property type="entry name" value="OS03G0653100 PROTEIN-RELATED"/>
    <property type="match status" value="1"/>
</dbReference>
<dbReference type="InterPro" id="IPR036047">
    <property type="entry name" value="F-box-like_dom_sf"/>
</dbReference>
<gene>
    <name evidence="2" type="ORF">QYE76_000631</name>
</gene>